<dbReference type="InterPro" id="IPR036291">
    <property type="entry name" value="NAD(P)-bd_dom_sf"/>
</dbReference>
<proteinExistence type="predicted"/>
<comment type="caution">
    <text evidence="1">The sequence shown here is derived from an EMBL/GenBank/DDBJ whole genome shotgun (WGS) entry which is preliminary data.</text>
</comment>
<dbReference type="Gene3D" id="3.40.50.720">
    <property type="entry name" value="NAD(P)-binding Rossmann-like Domain"/>
    <property type="match status" value="1"/>
</dbReference>
<organism evidence="1 2">
    <name type="scientific">Amnibacterium setariae</name>
    <dbReference type="NCBI Taxonomy" id="2306585"/>
    <lineage>
        <taxon>Bacteria</taxon>
        <taxon>Bacillati</taxon>
        <taxon>Actinomycetota</taxon>
        <taxon>Actinomycetes</taxon>
        <taxon>Micrococcales</taxon>
        <taxon>Microbacteriaceae</taxon>
        <taxon>Amnibacterium</taxon>
    </lineage>
</organism>
<dbReference type="SUPFAM" id="SSF51735">
    <property type="entry name" value="NAD(P)-binding Rossmann-fold domains"/>
    <property type="match status" value="1"/>
</dbReference>
<dbReference type="PANTHER" id="PTHR43781:SF1">
    <property type="entry name" value="SACCHAROPINE DEHYDROGENASE"/>
    <property type="match status" value="1"/>
</dbReference>
<evidence type="ECO:0000313" key="1">
    <source>
        <dbReference type="EMBL" id="RIX27617.1"/>
    </source>
</evidence>
<dbReference type="AlphaFoldDB" id="A0A3A1U1D3"/>
<gene>
    <name evidence="1" type="ORF">D1781_08600</name>
</gene>
<evidence type="ECO:0008006" key="3">
    <source>
        <dbReference type="Google" id="ProtNLM"/>
    </source>
</evidence>
<name>A0A3A1U1D3_9MICO</name>
<keyword evidence="2" id="KW-1185">Reference proteome</keyword>
<protein>
    <recommendedName>
        <fullName evidence="3">Saccharopine dehydrogenase NADP binding domain-containing protein</fullName>
    </recommendedName>
</protein>
<dbReference type="OrthoDB" id="4420885at2"/>
<dbReference type="RefSeq" id="WP_119481926.1">
    <property type="nucleotide sequence ID" value="NZ_QXTG01000002.1"/>
</dbReference>
<sequence>MSATSEVWVLGATGRTGRDVARALIDRGLPVALVGRDATRLAATAEALPDGARTVVAADPTAMAAAVREAGPSVVVNTVGPFHRTAEPLWRAALPSTSYVDVANDLLSATALLSAHDDALRAGRTLVTGAGFGVLATEAPLVALLAGRPAPVRVRVDSVASVALEAGALGEALAATIVETLPFGGRRITAGRLVRAGVGSRPAAVPLPDGGTATTGAWPSGDLVAAGRASGAPEVLAASSGVPTGRTLRALLPVAAPLLRLRPLQRLATARLAAVRFPDRPRPRAHSWGRALAEWSDGTVRTAWLRTGDAGVFTAAAAAAVAARIAEGRAAPGAHTPVAAVGLDVLDDLDAELLLP</sequence>
<dbReference type="PANTHER" id="PTHR43781">
    <property type="entry name" value="SACCHAROPINE DEHYDROGENASE"/>
    <property type="match status" value="1"/>
</dbReference>
<dbReference type="Proteomes" id="UP000265742">
    <property type="component" value="Unassembled WGS sequence"/>
</dbReference>
<reference evidence="2" key="1">
    <citation type="submission" date="2018-09" db="EMBL/GenBank/DDBJ databases">
        <authorList>
            <person name="Kim I."/>
        </authorList>
    </citation>
    <scope>NUCLEOTIDE SEQUENCE [LARGE SCALE GENOMIC DNA]</scope>
    <source>
        <strain evidence="2">DD4a</strain>
    </source>
</reference>
<evidence type="ECO:0000313" key="2">
    <source>
        <dbReference type="Proteomes" id="UP000265742"/>
    </source>
</evidence>
<dbReference type="EMBL" id="QXTG01000002">
    <property type="protein sequence ID" value="RIX27617.1"/>
    <property type="molecule type" value="Genomic_DNA"/>
</dbReference>
<accession>A0A3A1U1D3</accession>